<proteinExistence type="predicted"/>
<protein>
    <recommendedName>
        <fullName evidence="3">Ketopantoate reductase C-terminal domain-containing protein</fullName>
    </recommendedName>
</protein>
<evidence type="ECO:0008006" key="3">
    <source>
        <dbReference type="Google" id="ProtNLM"/>
    </source>
</evidence>
<evidence type="ECO:0000313" key="2">
    <source>
        <dbReference type="Proteomes" id="UP000019384"/>
    </source>
</evidence>
<evidence type="ECO:0000313" key="1">
    <source>
        <dbReference type="EMBL" id="CDK28683.1"/>
    </source>
</evidence>
<name>W6MQQ7_9ASCO</name>
<keyword evidence="2" id="KW-1185">Reference proteome</keyword>
<dbReference type="InterPro" id="IPR051402">
    <property type="entry name" value="KPR-Related"/>
</dbReference>
<dbReference type="GeneID" id="34522061"/>
<accession>W6MQQ7</accession>
<sequence length="361" mass="40289">MVYPNFNGNGQIMWSSTKYGSHLFTPTTPINSQANLAARLTQSTRIDVLLLGASSHRDLKLMCESLKLYIIPNETLILVDCSFALGLEAFVFQIFEQKSSVLAIFSSVDVKFQNNCHFQIGENVSMTVGLTRSTGVKRLDKLQTDCLNMKSSVGMKLRTLCEIADMAELSQFQVTSLTIKPSFCALIWKHIVNFVCCHVLHAIYDDMLFDSKGPVLAPVLKGVYQELCKIGLKLGVEKINVDLSALVANYKSKYTVRDDPLNASFTEFNFQNGRETFVRIALLQLLILSDDIQCGTVVALECTLATFERVLQLEKKRSSQKEIQFTKSMLKPARARSKPASSAPSLNDRVTSLLGPNKYRC</sequence>
<dbReference type="HOGENOM" id="CLU_767403_0_0_1"/>
<dbReference type="Proteomes" id="UP000019384">
    <property type="component" value="Unassembled WGS sequence"/>
</dbReference>
<organism evidence="1 2">
    <name type="scientific">Kuraishia capsulata CBS 1993</name>
    <dbReference type="NCBI Taxonomy" id="1382522"/>
    <lineage>
        <taxon>Eukaryota</taxon>
        <taxon>Fungi</taxon>
        <taxon>Dikarya</taxon>
        <taxon>Ascomycota</taxon>
        <taxon>Saccharomycotina</taxon>
        <taxon>Pichiomycetes</taxon>
        <taxon>Pichiales</taxon>
        <taxon>Pichiaceae</taxon>
        <taxon>Kuraishia</taxon>
    </lineage>
</organism>
<dbReference type="PANTHER" id="PTHR21708:SF34">
    <property type="entry name" value="OUTER SPORE WALL PROTEIN 2"/>
    <property type="match status" value="1"/>
</dbReference>
<dbReference type="PANTHER" id="PTHR21708">
    <property type="entry name" value="PROBABLE 2-DEHYDROPANTOATE 2-REDUCTASE"/>
    <property type="match status" value="1"/>
</dbReference>
<dbReference type="EMBL" id="HG793129">
    <property type="protein sequence ID" value="CDK28683.1"/>
    <property type="molecule type" value="Genomic_DNA"/>
</dbReference>
<dbReference type="AlphaFoldDB" id="W6MQQ7"/>
<dbReference type="RefSeq" id="XP_022460673.1">
    <property type="nucleotide sequence ID" value="XM_022601425.1"/>
</dbReference>
<dbReference type="GO" id="GO:0005737">
    <property type="term" value="C:cytoplasm"/>
    <property type="evidence" value="ECO:0007669"/>
    <property type="project" value="TreeGrafter"/>
</dbReference>
<gene>
    <name evidence="1" type="ORF">KUCA_T00004667001</name>
</gene>
<reference evidence="1" key="2">
    <citation type="submission" date="2014-02" db="EMBL/GenBank/DDBJ databases">
        <title>Complete DNA sequence of /Kuraishia capsulata/ illustrates novel genomic features among budding yeasts (/Saccharomycotina/).</title>
        <authorList>
            <person name="Morales L."/>
            <person name="Noel B."/>
            <person name="Porcel B."/>
            <person name="Marcet-Houben M."/>
            <person name="Hullo M-F."/>
            <person name="Sacerdot C."/>
            <person name="Tekaia F."/>
            <person name="Leh-Louis V."/>
            <person name="Despons L."/>
            <person name="Khanna V."/>
            <person name="Aury J-M."/>
            <person name="Barbe V."/>
            <person name="Couloux A."/>
            <person name="Labadie K."/>
            <person name="Pelletier E."/>
            <person name="Souciet J-L."/>
            <person name="Boekhout T."/>
            <person name="Gabaldon T."/>
            <person name="Wincker P."/>
            <person name="Dujon B."/>
        </authorList>
    </citation>
    <scope>NUCLEOTIDE SEQUENCE</scope>
    <source>
        <strain evidence="1">CBS 1993</strain>
    </source>
</reference>
<reference evidence="1" key="1">
    <citation type="submission" date="2013-12" db="EMBL/GenBank/DDBJ databases">
        <authorList>
            <person name="Genoscope - CEA"/>
        </authorList>
    </citation>
    <scope>NUCLEOTIDE SEQUENCE</scope>
    <source>
        <strain evidence="1">CBS 1993</strain>
    </source>
</reference>